<keyword evidence="11" id="KW-1185">Reference proteome</keyword>
<evidence type="ECO:0000256" key="8">
    <source>
        <dbReference type="SAM" id="Phobius"/>
    </source>
</evidence>
<feature type="transmembrane region" description="Helical" evidence="8">
    <location>
        <begin position="129"/>
        <end position="150"/>
    </location>
</feature>
<sequence length="503" mass="54573">MAGGFLPYHEPGIVNVLILISFFFFLSLAEWISSKIIRAGIIGQIAVGIIYGTPLANILHEDWQSTFLALGYIGLILIIFEGGLGARLDLLKKNLFLSMIGAATGVLFPIGLSYLLLYLGFGYGAVETFIVGASLSATSLGTTFAVISTASSTVDLAQTRVGSILVSAAVIDDVVGLVMLSVISDLGYLSQGHSVNLGWLIGRPIVASIGMAIVTPLVTKYLFAPLFRRYIEYHFARFDHISNIILMILVLCAFISIAAYTGTSILFGAFLAGTFLTYIPSKHPDGPFVVMSREEGEREENKSPTFVHTFERYLLDVQKYLMEPLFFSSVGFAIPFVQLWTGKRIWRGIVFTLLMLFAKLIVGIWVPLWQLLSSSNLLNRKTAKEFPSEEYPSEEYPSEDSKNPVWSTICLSGLLLGSAMVARGEIGLLVVEVGYNETSYVSEDAFITAVWAILLNTVLGPVTVGLLVKFHGKKIEKGAWGLQWAVPAGGGGSGDSSIDSSVG</sequence>
<evidence type="ECO:0000256" key="6">
    <source>
        <dbReference type="ARBA" id="ARBA00023065"/>
    </source>
</evidence>
<dbReference type="Gene3D" id="1.20.1530.20">
    <property type="match status" value="1"/>
</dbReference>
<feature type="transmembrane region" description="Helical" evidence="8">
    <location>
        <begin position="96"/>
        <end position="117"/>
    </location>
</feature>
<dbReference type="InterPro" id="IPR006153">
    <property type="entry name" value="Cation/H_exchanger_TM"/>
</dbReference>
<dbReference type="PANTHER" id="PTHR43562:SF2">
    <property type="entry name" value="SODIUM-HYDROGEN ANTIPORTER"/>
    <property type="match status" value="1"/>
</dbReference>
<evidence type="ECO:0000256" key="5">
    <source>
        <dbReference type="ARBA" id="ARBA00022989"/>
    </source>
</evidence>
<feature type="transmembrane region" description="Helical" evidence="8">
    <location>
        <begin position="204"/>
        <end position="223"/>
    </location>
</feature>
<dbReference type="InterPro" id="IPR038770">
    <property type="entry name" value="Na+/solute_symporter_sf"/>
</dbReference>
<evidence type="ECO:0000256" key="7">
    <source>
        <dbReference type="ARBA" id="ARBA00023136"/>
    </source>
</evidence>
<proteinExistence type="predicted"/>
<evidence type="ECO:0000256" key="4">
    <source>
        <dbReference type="ARBA" id="ARBA00022692"/>
    </source>
</evidence>
<feature type="transmembrane region" description="Helical" evidence="8">
    <location>
        <begin position="320"/>
        <end position="341"/>
    </location>
</feature>
<reference evidence="10 11" key="1">
    <citation type="submission" date="2018-02" db="EMBL/GenBank/DDBJ databases">
        <title>The genomes of Aspergillus section Nigri reveals drivers in fungal speciation.</title>
        <authorList>
            <consortium name="DOE Joint Genome Institute"/>
            <person name="Vesth T.C."/>
            <person name="Nybo J."/>
            <person name="Theobald S."/>
            <person name="Brandl J."/>
            <person name="Frisvad J.C."/>
            <person name="Nielsen K.F."/>
            <person name="Lyhne E.K."/>
            <person name="Kogle M.E."/>
            <person name="Kuo A."/>
            <person name="Riley R."/>
            <person name="Clum A."/>
            <person name="Nolan M."/>
            <person name="Lipzen A."/>
            <person name="Salamov A."/>
            <person name="Henrissat B."/>
            <person name="Wiebenga A."/>
            <person name="De vries R.P."/>
            <person name="Grigoriev I.V."/>
            <person name="Mortensen U.H."/>
            <person name="Andersen M.R."/>
            <person name="Baker S.E."/>
        </authorList>
    </citation>
    <scope>NUCLEOTIDE SEQUENCE [LARGE SCALE GENOMIC DNA]</scope>
    <source>
        <strain evidence="10 11">CBS 112811</strain>
    </source>
</reference>
<feature type="domain" description="Cation/H+ exchanger transmembrane" evidence="9">
    <location>
        <begin position="26"/>
        <end position="469"/>
    </location>
</feature>
<dbReference type="Pfam" id="PF00999">
    <property type="entry name" value="Na_H_Exchanger"/>
    <property type="match status" value="1"/>
</dbReference>
<organism evidence="10 11">
    <name type="scientific">Aspergillus piperis CBS 112811</name>
    <dbReference type="NCBI Taxonomy" id="1448313"/>
    <lineage>
        <taxon>Eukaryota</taxon>
        <taxon>Fungi</taxon>
        <taxon>Dikarya</taxon>
        <taxon>Ascomycota</taxon>
        <taxon>Pezizomycotina</taxon>
        <taxon>Eurotiomycetes</taxon>
        <taxon>Eurotiomycetidae</taxon>
        <taxon>Eurotiales</taxon>
        <taxon>Aspergillaceae</taxon>
        <taxon>Aspergillus</taxon>
        <taxon>Aspergillus subgen. Circumdati</taxon>
    </lineage>
</organism>
<feature type="transmembrane region" description="Helical" evidence="8">
    <location>
        <begin position="162"/>
        <end position="184"/>
    </location>
</feature>
<feature type="transmembrane region" description="Helical" evidence="8">
    <location>
        <begin position="244"/>
        <end position="272"/>
    </location>
</feature>
<comment type="subcellular location">
    <subcellularLocation>
        <location evidence="1">Membrane</location>
        <topology evidence="1">Multi-pass membrane protein</topology>
    </subcellularLocation>
</comment>
<keyword evidence="2" id="KW-0813">Transport</keyword>
<keyword evidence="5 8" id="KW-1133">Transmembrane helix</keyword>
<evidence type="ECO:0000256" key="3">
    <source>
        <dbReference type="ARBA" id="ARBA00022449"/>
    </source>
</evidence>
<dbReference type="Proteomes" id="UP000249526">
    <property type="component" value="Unassembled WGS sequence"/>
</dbReference>
<protein>
    <submittedName>
        <fullName evidence="10">Na+/H+ exchanger family protein</fullName>
    </submittedName>
</protein>
<feature type="transmembrane region" description="Helical" evidence="8">
    <location>
        <begin position="65"/>
        <end position="84"/>
    </location>
</feature>
<evidence type="ECO:0000256" key="2">
    <source>
        <dbReference type="ARBA" id="ARBA00022448"/>
    </source>
</evidence>
<evidence type="ECO:0000313" key="11">
    <source>
        <dbReference type="Proteomes" id="UP000249526"/>
    </source>
</evidence>
<feature type="transmembrane region" description="Helical" evidence="8">
    <location>
        <begin position="445"/>
        <end position="468"/>
    </location>
</feature>
<dbReference type="PANTHER" id="PTHR43562">
    <property type="entry name" value="NAPA-TYPE SODIUM/HYDROGEN ANTIPORTER"/>
    <property type="match status" value="1"/>
</dbReference>
<dbReference type="RefSeq" id="XP_025509578.1">
    <property type="nucleotide sequence ID" value="XM_025658406.1"/>
</dbReference>
<gene>
    <name evidence="10" type="ORF">BO85DRAFT_433074</name>
</gene>
<keyword evidence="4 8" id="KW-0812">Transmembrane</keyword>
<dbReference type="EMBL" id="KZ825097">
    <property type="protein sequence ID" value="RAH51656.1"/>
    <property type="molecule type" value="Genomic_DNA"/>
</dbReference>
<dbReference type="GeneID" id="37161808"/>
<accession>A0A8G1QP64</accession>
<keyword evidence="3" id="KW-0050">Antiport</keyword>
<name>A0A8G1QP64_9EURO</name>
<feature type="transmembrane region" description="Helical" evidence="8">
    <location>
        <begin position="12"/>
        <end position="32"/>
    </location>
</feature>
<dbReference type="GO" id="GO:0015297">
    <property type="term" value="F:antiporter activity"/>
    <property type="evidence" value="ECO:0007669"/>
    <property type="project" value="UniProtKB-KW"/>
</dbReference>
<evidence type="ECO:0000313" key="10">
    <source>
        <dbReference type="EMBL" id="RAH51656.1"/>
    </source>
</evidence>
<feature type="transmembrane region" description="Helical" evidence="8">
    <location>
        <begin position="39"/>
        <end position="59"/>
    </location>
</feature>
<evidence type="ECO:0000256" key="1">
    <source>
        <dbReference type="ARBA" id="ARBA00004141"/>
    </source>
</evidence>
<dbReference type="GO" id="GO:1902600">
    <property type="term" value="P:proton transmembrane transport"/>
    <property type="evidence" value="ECO:0007669"/>
    <property type="project" value="InterPro"/>
</dbReference>
<evidence type="ECO:0000259" key="9">
    <source>
        <dbReference type="Pfam" id="PF00999"/>
    </source>
</evidence>
<feature type="transmembrane region" description="Helical" evidence="8">
    <location>
        <begin position="348"/>
        <end position="368"/>
    </location>
</feature>
<keyword evidence="7 8" id="KW-0472">Membrane</keyword>
<keyword evidence="6" id="KW-0406">Ion transport</keyword>
<dbReference type="GO" id="GO:0016020">
    <property type="term" value="C:membrane"/>
    <property type="evidence" value="ECO:0007669"/>
    <property type="project" value="UniProtKB-SubCell"/>
</dbReference>
<dbReference type="AlphaFoldDB" id="A0A8G1QP64"/>